<evidence type="ECO:0000313" key="1">
    <source>
        <dbReference type="EMBL" id="QIK37504.1"/>
    </source>
</evidence>
<name>A0A6G7VC12_9GAMM</name>
<dbReference type="EMBL" id="CP048029">
    <property type="protein sequence ID" value="QIK37504.1"/>
    <property type="molecule type" value="Genomic_DNA"/>
</dbReference>
<gene>
    <name evidence="1" type="ORF">GWK36_05390</name>
</gene>
<evidence type="ECO:0000313" key="2">
    <source>
        <dbReference type="Proteomes" id="UP000502699"/>
    </source>
</evidence>
<sequence length="191" mass="20665">MLRHCALAFAPCIFLAGCMPPPPPPGYLMPLAQSVSPESFGNHLCRHLDLEDYSGCVSEVMGYFETPIPDDVPYGRNSNAGPIALILGQEIYLGRYDASPFVTSFWVNHGAKHCEGNYDAFAGATQAILEVQCSDGRRGRADLGSALDGRSGIGVLRFADGTRGEIVYGYQPLGQAIPYRYVSWTPPAESM</sequence>
<evidence type="ECO:0008006" key="3">
    <source>
        <dbReference type="Google" id="ProtNLM"/>
    </source>
</evidence>
<reference evidence="2" key="1">
    <citation type="submission" date="2020-01" db="EMBL/GenBank/DDBJ databases">
        <title>Caldichromatium gen. nov., sp. nov., a thermophilic purple sulfur bacterium member of the family Chromatiaceae isolated from Nakabusa hot spring, Japan.</title>
        <authorList>
            <person name="Saini M.K."/>
            <person name="Hanada S."/>
            <person name="Tank M."/>
        </authorList>
    </citation>
    <scope>NUCLEOTIDE SEQUENCE [LARGE SCALE GENOMIC DNA]</scope>
    <source>
        <strain evidence="2">No.7</strain>
    </source>
</reference>
<dbReference type="RefSeq" id="WP_166270270.1">
    <property type="nucleotide sequence ID" value="NZ_CP048029.1"/>
</dbReference>
<keyword evidence="2" id="KW-1185">Reference proteome</keyword>
<protein>
    <recommendedName>
        <fullName evidence="3">Lipoprotein</fullName>
    </recommendedName>
</protein>
<organism evidence="1 2">
    <name type="scientific">Caldichromatium japonicum</name>
    <dbReference type="NCBI Taxonomy" id="2699430"/>
    <lineage>
        <taxon>Bacteria</taxon>
        <taxon>Pseudomonadati</taxon>
        <taxon>Pseudomonadota</taxon>
        <taxon>Gammaproteobacteria</taxon>
        <taxon>Chromatiales</taxon>
        <taxon>Chromatiaceae</taxon>
        <taxon>Caldichromatium</taxon>
    </lineage>
</organism>
<dbReference type="AlphaFoldDB" id="A0A6G7VC12"/>
<proteinExistence type="predicted"/>
<dbReference type="KEGG" id="cjap:GWK36_05390"/>
<accession>A0A6G7VC12</accession>
<dbReference type="PROSITE" id="PS51257">
    <property type="entry name" value="PROKAR_LIPOPROTEIN"/>
    <property type="match status" value="1"/>
</dbReference>
<dbReference type="Proteomes" id="UP000502699">
    <property type="component" value="Chromosome"/>
</dbReference>